<feature type="transmembrane region" description="Helical" evidence="8">
    <location>
        <begin position="55"/>
        <end position="73"/>
    </location>
</feature>
<feature type="domain" description="CN hydrolase" evidence="9">
    <location>
        <begin position="214"/>
        <end position="462"/>
    </location>
</feature>
<keyword evidence="6 8" id="KW-0472">Membrane</keyword>
<comment type="caution">
    <text evidence="10">The sequence shown here is derived from an EMBL/GenBank/DDBJ whole genome shotgun (WGS) entry which is preliminary data.</text>
</comment>
<feature type="transmembrane region" description="Helical" evidence="8">
    <location>
        <begin position="151"/>
        <end position="170"/>
    </location>
</feature>
<evidence type="ECO:0000256" key="5">
    <source>
        <dbReference type="ARBA" id="ARBA00022989"/>
    </source>
</evidence>
<evidence type="ECO:0000256" key="1">
    <source>
        <dbReference type="ARBA" id="ARBA00004651"/>
    </source>
</evidence>
<dbReference type="HAMAP" id="MF_01148">
    <property type="entry name" value="Lnt"/>
    <property type="match status" value="1"/>
</dbReference>
<comment type="pathway">
    <text evidence="8">Protein modification; lipoprotein biosynthesis (N-acyl transfer).</text>
</comment>
<dbReference type="InterPro" id="IPR004563">
    <property type="entry name" value="Apolipo_AcylTrfase"/>
</dbReference>
<comment type="similarity">
    <text evidence="8">Belongs to the CN hydrolase family. Apolipoprotein N-acyltransferase subfamily.</text>
</comment>
<evidence type="ECO:0000313" key="11">
    <source>
        <dbReference type="Proteomes" id="UP000177025"/>
    </source>
</evidence>
<comment type="catalytic activity">
    <reaction evidence="8">
        <text>N-terminal S-1,2-diacyl-sn-glyceryl-L-cysteinyl-[lipoprotein] + a glycerophospholipid = N-acyl-S-1,2-diacyl-sn-glyceryl-L-cysteinyl-[lipoprotein] + a 2-acyl-sn-glycero-3-phospholipid + H(+)</text>
        <dbReference type="Rhea" id="RHEA:48228"/>
        <dbReference type="Rhea" id="RHEA-COMP:14681"/>
        <dbReference type="Rhea" id="RHEA-COMP:14684"/>
        <dbReference type="ChEBI" id="CHEBI:15378"/>
        <dbReference type="ChEBI" id="CHEBI:136912"/>
        <dbReference type="ChEBI" id="CHEBI:140656"/>
        <dbReference type="ChEBI" id="CHEBI:140657"/>
        <dbReference type="ChEBI" id="CHEBI:140660"/>
        <dbReference type="EC" id="2.3.1.269"/>
    </reaction>
</comment>
<dbReference type="PROSITE" id="PS50263">
    <property type="entry name" value="CN_HYDROLASE"/>
    <property type="match status" value="1"/>
</dbReference>
<comment type="subcellular location">
    <subcellularLocation>
        <location evidence="1 8">Cell membrane</location>
        <topology evidence="1 8">Multi-pass membrane protein</topology>
    </subcellularLocation>
</comment>
<organism evidence="10 11">
    <name type="scientific">candidate division WOR-3 bacterium RBG_13_43_14</name>
    <dbReference type="NCBI Taxonomy" id="1802590"/>
    <lineage>
        <taxon>Bacteria</taxon>
        <taxon>Bacteria division WOR-3</taxon>
    </lineage>
</organism>
<gene>
    <name evidence="8" type="primary">lnt</name>
    <name evidence="10" type="ORF">A2Y85_08265</name>
</gene>
<dbReference type="Proteomes" id="UP000177025">
    <property type="component" value="Unassembled WGS sequence"/>
</dbReference>
<dbReference type="InterPro" id="IPR045378">
    <property type="entry name" value="LNT_N"/>
</dbReference>
<dbReference type="Gene3D" id="3.60.110.10">
    <property type="entry name" value="Carbon-nitrogen hydrolase"/>
    <property type="match status" value="1"/>
</dbReference>
<feature type="transmembrane region" description="Helical" evidence="8">
    <location>
        <begin position="182"/>
        <end position="198"/>
    </location>
</feature>
<keyword evidence="7 8" id="KW-0012">Acyltransferase</keyword>
<dbReference type="GO" id="GO:0005886">
    <property type="term" value="C:plasma membrane"/>
    <property type="evidence" value="ECO:0007669"/>
    <property type="project" value="UniProtKB-SubCell"/>
</dbReference>
<dbReference type="UniPathway" id="UPA00666"/>
<keyword evidence="3 8" id="KW-0808">Transferase</keyword>
<evidence type="ECO:0000256" key="6">
    <source>
        <dbReference type="ARBA" id="ARBA00023136"/>
    </source>
</evidence>
<dbReference type="InterPro" id="IPR036526">
    <property type="entry name" value="C-N_Hydrolase_sf"/>
</dbReference>
<evidence type="ECO:0000256" key="3">
    <source>
        <dbReference type="ARBA" id="ARBA00022679"/>
    </source>
</evidence>
<dbReference type="InterPro" id="IPR003010">
    <property type="entry name" value="C-N_Hydrolase"/>
</dbReference>
<dbReference type="NCBIfam" id="TIGR00546">
    <property type="entry name" value="lnt"/>
    <property type="match status" value="1"/>
</dbReference>
<comment type="function">
    <text evidence="8">Catalyzes the phospholipid dependent N-acylation of the N-terminal cysteine of apolipoprotein, the last step in lipoprotein maturation.</text>
</comment>
<accession>A0A1F4U1C3</accession>
<evidence type="ECO:0000256" key="4">
    <source>
        <dbReference type="ARBA" id="ARBA00022692"/>
    </source>
</evidence>
<evidence type="ECO:0000256" key="7">
    <source>
        <dbReference type="ARBA" id="ARBA00023315"/>
    </source>
</evidence>
<sequence>MEQEINKKNLIFIILAAIMSALAFHPIGLHFLAWFSVVPFMFAIENLKPSAAFKSGIIFGFFFALFSVFWIVFVETPSGIKILMVFGLLLMFLYFGIYYGIATLFARHTGWYSLPFILSGMEFIRGIGEIGFPWLSFGYSQARYPLIIQQASIYGIYGLSAWLFLVNVLLYKVLKCRKIKELIILMIIILLPISYGIFKLRDSSSSPYLGIGVIQPNIDPNLKFTRGMREETFRRLIEFSSQCAKQYYRDNNRRLDLIVWPETAIPVNLKTPGRYQDRVIELVEQIQVPVLSGSPLIEKQERAIYNGAILIIPGPGLVQEYRKLHLVPFGEHIPYEQRFPFLRNIDVSGGHYSPGTEYTIFQLDRYSFSCLICFESIFPEISRAYVRKGADFLVNITNDGWFGKISGSQQHNDMAILRTVENNVSLARSANTGISMLVDNKGRILTESGVFEEAYLSKDIPIANGSTMYNRVGDIIPLLSVLLIPIICLFKRMRYRNFWKTKNIGRRH</sequence>
<keyword evidence="10" id="KW-0449">Lipoprotein</keyword>
<dbReference type="CDD" id="cd07571">
    <property type="entry name" value="ALP_N-acyl_transferase"/>
    <property type="match status" value="1"/>
</dbReference>
<dbReference type="EC" id="2.3.1.269" evidence="8"/>
<proteinExistence type="inferred from homology"/>
<dbReference type="GO" id="GO:0042158">
    <property type="term" value="P:lipoprotein biosynthetic process"/>
    <property type="evidence" value="ECO:0007669"/>
    <property type="project" value="UniProtKB-UniRule"/>
</dbReference>
<feature type="transmembrane region" description="Helical" evidence="8">
    <location>
        <begin position="12"/>
        <end position="35"/>
    </location>
</feature>
<evidence type="ECO:0000256" key="8">
    <source>
        <dbReference type="HAMAP-Rule" id="MF_01148"/>
    </source>
</evidence>
<keyword evidence="5 8" id="KW-1133">Transmembrane helix</keyword>
<dbReference type="PANTHER" id="PTHR38686">
    <property type="entry name" value="APOLIPOPROTEIN N-ACYLTRANSFERASE"/>
    <property type="match status" value="1"/>
</dbReference>
<keyword evidence="4 8" id="KW-0812">Transmembrane</keyword>
<dbReference type="GO" id="GO:0016410">
    <property type="term" value="F:N-acyltransferase activity"/>
    <property type="evidence" value="ECO:0007669"/>
    <property type="project" value="UniProtKB-UniRule"/>
</dbReference>
<protein>
    <recommendedName>
        <fullName evidence="8">Apolipoprotein N-acyltransferase</fullName>
        <shortName evidence="8">ALP N-acyltransferase</shortName>
        <ecNumber evidence="8">2.3.1.269</ecNumber>
    </recommendedName>
</protein>
<dbReference type="Pfam" id="PF20154">
    <property type="entry name" value="LNT_N"/>
    <property type="match status" value="1"/>
</dbReference>
<evidence type="ECO:0000259" key="9">
    <source>
        <dbReference type="PROSITE" id="PS50263"/>
    </source>
</evidence>
<evidence type="ECO:0000313" key="10">
    <source>
        <dbReference type="EMBL" id="OGC38775.1"/>
    </source>
</evidence>
<feature type="transmembrane region" description="Helical" evidence="8">
    <location>
        <begin position="85"/>
        <end position="106"/>
    </location>
</feature>
<dbReference type="PANTHER" id="PTHR38686:SF1">
    <property type="entry name" value="APOLIPOPROTEIN N-ACYLTRANSFERASE"/>
    <property type="match status" value="1"/>
</dbReference>
<dbReference type="Pfam" id="PF00795">
    <property type="entry name" value="CN_hydrolase"/>
    <property type="match status" value="1"/>
</dbReference>
<name>A0A1F4U1C3_UNCW3</name>
<dbReference type="AlphaFoldDB" id="A0A1F4U1C3"/>
<feature type="transmembrane region" description="Helical" evidence="8">
    <location>
        <begin position="472"/>
        <end position="490"/>
    </location>
</feature>
<reference evidence="10 11" key="1">
    <citation type="journal article" date="2016" name="Nat. Commun.">
        <title>Thousands of microbial genomes shed light on interconnected biogeochemical processes in an aquifer system.</title>
        <authorList>
            <person name="Anantharaman K."/>
            <person name="Brown C.T."/>
            <person name="Hug L.A."/>
            <person name="Sharon I."/>
            <person name="Castelle C.J."/>
            <person name="Probst A.J."/>
            <person name="Thomas B.C."/>
            <person name="Singh A."/>
            <person name="Wilkins M.J."/>
            <person name="Karaoz U."/>
            <person name="Brodie E.L."/>
            <person name="Williams K.H."/>
            <person name="Hubbard S.S."/>
            <person name="Banfield J.F."/>
        </authorList>
    </citation>
    <scope>NUCLEOTIDE SEQUENCE [LARGE SCALE GENOMIC DNA]</scope>
</reference>
<evidence type="ECO:0000256" key="2">
    <source>
        <dbReference type="ARBA" id="ARBA00022475"/>
    </source>
</evidence>
<keyword evidence="2 8" id="KW-1003">Cell membrane</keyword>
<dbReference type="EMBL" id="MEUM01000167">
    <property type="protein sequence ID" value="OGC38775.1"/>
    <property type="molecule type" value="Genomic_DNA"/>
</dbReference>
<dbReference type="SUPFAM" id="SSF56317">
    <property type="entry name" value="Carbon-nitrogen hydrolase"/>
    <property type="match status" value="1"/>
</dbReference>